<evidence type="ECO:0000256" key="1">
    <source>
        <dbReference type="ARBA" id="ARBA00009437"/>
    </source>
</evidence>
<dbReference type="PANTHER" id="PTHR30537">
    <property type="entry name" value="HTH-TYPE TRANSCRIPTIONAL REGULATOR"/>
    <property type="match status" value="1"/>
</dbReference>
<dbReference type="Proteomes" id="UP000029228">
    <property type="component" value="Unassembled WGS sequence"/>
</dbReference>
<proteinExistence type="inferred from homology"/>
<evidence type="ECO:0000256" key="2">
    <source>
        <dbReference type="ARBA" id="ARBA00023015"/>
    </source>
</evidence>
<evidence type="ECO:0000313" key="6">
    <source>
        <dbReference type="EMBL" id="GAL17110.1"/>
    </source>
</evidence>
<protein>
    <submittedName>
        <fullName evidence="6">Transcriptional regulator LysR family homolog 8</fullName>
    </submittedName>
</protein>
<dbReference type="InterPro" id="IPR036388">
    <property type="entry name" value="WH-like_DNA-bd_sf"/>
</dbReference>
<dbReference type="PANTHER" id="PTHR30537:SF5">
    <property type="entry name" value="HTH-TYPE TRANSCRIPTIONAL ACTIVATOR TTDR-RELATED"/>
    <property type="match status" value="1"/>
</dbReference>
<dbReference type="GO" id="GO:0003677">
    <property type="term" value="F:DNA binding"/>
    <property type="evidence" value="ECO:0007669"/>
    <property type="project" value="UniProtKB-KW"/>
</dbReference>
<dbReference type="SUPFAM" id="SSF46785">
    <property type="entry name" value="Winged helix' DNA-binding domain"/>
    <property type="match status" value="1"/>
</dbReference>
<keyword evidence="3" id="KW-0238">DNA-binding</keyword>
<dbReference type="OrthoDB" id="9815676at2"/>
<dbReference type="Pfam" id="PF00126">
    <property type="entry name" value="HTH_1"/>
    <property type="match status" value="1"/>
</dbReference>
<dbReference type="Gene3D" id="3.40.190.290">
    <property type="match status" value="1"/>
</dbReference>
<keyword evidence="2" id="KW-0805">Transcription regulation</keyword>
<organism evidence="6 7">
    <name type="scientific">Vibrio maritimus</name>
    <dbReference type="NCBI Taxonomy" id="990268"/>
    <lineage>
        <taxon>Bacteria</taxon>
        <taxon>Pseudomonadati</taxon>
        <taxon>Pseudomonadota</taxon>
        <taxon>Gammaproteobacteria</taxon>
        <taxon>Vibrionales</taxon>
        <taxon>Vibrionaceae</taxon>
        <taxon>Vibrio</taxon>
    </lineage>
</organism>
<keyword evidence="4" id="KW-0804">Transcription</keyword>
<evidence type="ECO:0000256" key="4">
    <source>
        <dbReference type="ARBA" id="ARBA00023163"/>
    </source>
</evidence>
<dbReference type="STRING" id="990268.JCM19235_5659"/>
<dbReference type="FunFam" id="1.10.10.10:FF:000001">
    <property type="entry name" value="LysR family transcriptional regulator"/>
    <property type="match status" value="1"/>
</dbReference>
<reference evidence="6 7" key="1">
    <citation type="submission" date="2014-09" db="EMBL/GenBank/DDBJ databases">
        <title>Vibrio maritimus JCM 19235. (C45) whole genome shotgun sequence.</title>
        <authorList>
            <person name="Sawabe T."/>
            <person name="Meirelles P."/>
            <person name="Nakanishi M."/>
            <person name="Sayaka M."/>
            <person name="Hattori M."/>
            <person name="Ohkuma M."/>
        </authorList>
    </citation>
    <scope>NUCLEOTIDE SEQUENCE [LARGE SCALE GENOMIC DNA]</scope>
    <source>
        <strain evidence="7">JCM19235</strain>
    </source>
</reference>
<gene>
    <name evidence="6" type="ORF">JCM19235_5659</name>
</gene>
<accession>A0A090RNX6</accession>
<reference evidence="6 7" key="2">
    <citation type="submission" date="2014-09" db="EMBL/GenBank/DDBJ databases">
        <authorList>
            <consortium name="NBRP consortium"/>
            <person name="Sawabe T."/>
            <person name="Meirelles P."/>
            <person name="Nakanishi M."/>
            <person name="Sayaka M."/>
            <person name="Hattori M."/>
            <person name="Ohkuma M."/>
        </authorList>
    </citation>
    <scope>NUCLEOTIDE SEQUENCE [LARGE SCALE GENOMIC DNA]</scope>
    <source>
        <strain evidence="7">JCM19235</strain>
    </source>
</reference>
<evidence type="ECO:0000256" key="3">
    <source>
        <dbReference type="ARBA" id="ARBA00023125"/>
    </source>
</evidence>
<keyword evidence="7" id="KW-1185">Reference proteome</keyword>
<sequence>MKSLPTQLPIFIQVAKVGSFAKAARELGISAPAVSKAISKLEQEWQTKLFLRSSHSLSLTPAGEQLYASLSPSVNSIQNVISQLTDDPTRISGRIKVNLPASSIGQDIILPIIIEFMALYPEVICEISFDDRNVSIVEEGFDLGVGASINEDSRLVGRPILHTEIGLYASKEYIDKFGSPKSLDDLDNHSCLPVRSLTTGKMHKWRLRQGDHAVLLEPKGNLVVNNFSAAKEAAILGAGIACLGNWMFEQELKQGKVVPLLEDCWGETIPIWLYYSSREYLPSQVRLLIDFIVDKTRRLP</sequence>
<dbReference type="AlphaFoldDB" id="A0A090RNX6"/>
<evidence type="ECO:0000313" key="7">
    <source>
        <dbReference type="Proteomes" id="UP000029228"/>
    </source>
</evidence>
<evidence type="ECO:0000259" key="5">
    <source>
        <dbReference type="PROSITE" id="PS50931"/>
    </source>
</evidence>
<dbReference type="Pfam" id="PF03466">
    <property type="entry name" value="LysR_substrate"/>
    <property type="match status" value="1"/>
</dbReference>
<dbReference type="CDD" id="cd08422">
    <property type="entry name" value="PBP2_CrgA_like"/>
    <property type="match status" value="1"/>
</dbReference>
<dbReference type="PROSITE" id="PS50931">
    <property type="entry name" value="HTH_LYSR"/>
    <property type="match status" value="1"/>
</dbReference>
<name>A0A090RNX6_9VIBR</name>
<dbReference type="InterPro" id="IPR058163">
    <property type="entry name" value="LysR-type_TF_proteobact-type"/>
</dbReference>
<dbReference type="InterPro" id="IPR000847">
    <property type="entry name" value="LysR_HTH_N"/>
</dbReference>
<dbReference type="SUPFAM" id="SSF53850">
    <property type="entry name" value="Periplasmic binding protein-like II"/>
    <property type="match status" value="1"/>
</dbReference>
<dbReference type="GO" id="GO:0003700">
    <property type="term" value="F:DNA-binding transcription factor activity"/>
    <property type="evidence" value="ECO:0007669"/>
    <property type="project" value="InterPro"/>
</dbReference>
<comment type="similarity">
    <text evidence="1">Belongs to the LysR transcriptional regulatory family.</text>
</comment>
<dbReference type="Gene3D" id="1.10.10.10">
    <property type="entry name" value="Winged helix-like DNA-binding domain superfamily/Winged helix DNA-binding domain"/>
    <property type="match status" value="1"/>
</dbReference>
<dbReference type="InterPro" id="IPR005119">
    <property type="entry name" value="LysR_subst-bd"/>
</dbReference>
<comment type="caution">
    <text evidence="6">The sequence shown here is derived from an EMBL/GenBank/DDBJ whole genome shotgun (WGS) entry which is preliminary data.</text>
</comment>
<dbReference type="EMBL" id="BBMR01000001">
    <property type="protein sequence ID" value="GAL17110.1"/>
    <property type="molecule type" value="Genomic_DNA"/>
</dbReference>
<dbReference type="InterPro" id="IPR036390">
    <property type="entry name" value="WH_DNA-bd_sf"/>
</dbReference>
<dbReference type="PRINTS" id="PR00039">
    <property type="entry name" value="HTHLYSR"/>
</dbReference>
<feature type="domain" description="HTH lysR-type" evidence="5">
    <location>
        <begin position="1"/>
        <end position="60"/>
    </location>
</feature>